<evidence type="ECO:0000313" key="2">
    <source>
        <dbReference type="EMBL" id="VYT78065.1"/>
    </source>
</evidence>
<dbReference type="EMBL" id="CACRUR010000002">
    <property type="protein sequence ID" value="VYT78065.1"/>
    <property type="molecule type" value="Genomic_DNA"/>
</dbReference>
<dbReference type="Proteomes" id="UP000411588">
    <property type="component" value="Unassembled WGS sequence"/>
</dbReference>
<protein>
    <submittedName>
        <fullName evidence="2">Uncharacterized protein</fullName>
    </submittedName>
</protein>
<organism evidence="2">
    <name type="scientific">Clostridioides difficile</name>
    <name type="common">Peptoclostridium difficile</name>
    <dbReference type="NCBI Taxonomy" id="1496"/>
    <lineage>
        <taxon>Bacteria</taxon>
        <taxon>Bacillati</taxon>
        <taxon>Bacillota</taxon>
        <taxon>Clostridia</taxon>
        <taxon>Peptostreptococcales</taxon>
        <taxon>Peptostreptococcaceae</taxon>
        <taxon>Clostridioides</taxon>
    </lineage>
</organism>
<proteinExistence type="predicted"/>
<reference evidence="2" key="2">
    <citation type="submission" date="2019-11" db="EMBL/GenBank/DDBJ databases">
        <authorList>
            <person name="Feng L."/>
        </authorList>
    </citation>
    <scope>NUCLEOTIDE SEQUENCE</scope>
    <source>
        <strain evidence="2">PdifficileLFYP43</strain>
    </source>
</reference>
<reference evidence="1 3" key="1">
    <citation type="submission" date="2019-02" db="EMBL/GenBank/DDBJ databases">
        <authorList>
            <consortium name="Pathogen Informatics"/>
        </authorList>
    </citation>
    <scope>NUCLEOTIDE SEQUENCE [LARGE SCALE GENOMIC DNA]</scope>
    <source>
        <strain evidence="1">Clo34</strain>
        <strain evidence="3">clo34</strain>
    </source>
</reference>
<gene>
    <name evidence="2" type="ORF">PDLFYP43_01928</name>
    <name evidence="1" type="ORF">SAMEA1402399_03557</name>
</gene>
<evidence type="ECO:0000313" key="3">
    <source>
        <dbReference type="Proteomes" id="UP000411588"/>
    </source>
</evidence>
<evidence type="ECO:0000313" key="1">
    <source>
        <dbReference type="EMBL" id="VFD35472.1"/>
    </source>
</evidence>
<accession>A0A6N2ZEM4</accession>
<name>A0A6N2ZEM4_CLODI</name>
<sequence length="33" mass="3942">MKNQREIIITDLDYQAELRKCKTMEDVVSEDNI</sequence>
<dbReference type="EMBL" id="CAADAN010000017">
    <property type="protein sequence ID" value="VFD35472.1"/>
    <property type="molecule type" value="Genomic_DNA"/>
</dbReference>
<dbReference type="AlphaFoldDB" id="A0A6N2ZEM4"/>